<evidence type="ECO:0000256" key="13">
    <source>
        <dbReference type="ARBA" id="ARBA00023136"/>
    </source>
</evidence>
<feature type="binding site" evidence="17">
    <location>
        <position position="931"/>
    </location>
    <ligand>
        <name>ATP</name>
        <dbReference type="ChEBI" id="CHEBI:30616"/>
    </ligand>
</feature>
<dbReference type="GO" id="GO:0016020">
    <property type="term" value="C:membrane"/>
    <property type="evidence" value="ECO:0007669"/>
    <property type="project" value="UniProtKB-SubCell"/>
</dbReference>
<feature type="transmembrane region" description="Helical" evidence="20">
    <location>
        <begin position="734"/>
        <end position="751"/>
    </location>
</feature>
<feature type="binding site" evidence="17">
    <location>
        <begin position="1016"/>
        <end position="1020"/>
    </location>
    <ligand>
        <name>ATP</name>
        <dbReference type="ChEBI" id="CHEBI:30616"/>
    </ligand>
</feature>
<dbReference type="Pfam" id="PF00211">
    <property type="entry name" value="Guanylate_cyc"/>
    <property type="match status" value="2"/>
</dbReference>
<evidence type="ECO:0000256" key="5">
    <source>
        <dbReference type="ARBA" id="ARBA00022692"/>
    </source>
</evidence>
<evidence type="ECO:0000256" key="4">
    <source>
        <dbReference type="ARBA" id="ARBA00012201"/>
    </source>
</evidence>
<dbReference type="InterPro" id="IPR018297">
    <property type="entry name" value="A/G_cyclase_CS"/>
</dbReference>
<dbReference type="FunFam" id="3.30.70.1230:FF:000001">
    <property type="entry name" value="Adenylate cyclase"/>
    <property type="match status" value="1"/>
</dbReference>
<comment type="function">
    <text evidence="16">Catalyzes the formation of the signaling molecule cAMP in response to G-protein signaling.</text>
</comment>
<evidence type="ECO:0000256" key="1">
    <source>
        <dbReference type="ARBA" id="ARBA00001593"/>
    </source>
</evidence>
<sequence>MGDIDEKPRLARCNSIDVMISTDDVLSVNGYFELTNGLDGPMHEHNGVIYDHHGEICEHFDDSCVDGGVRIDSDLSEDKMNKPHGDRSCNGHIYMQRKTTKTSSNSGSSSSALAAMYSKNKMTFHNNNNDDDDHKHKPKQSFNGSVTSEEYSVTKIKSFFKTLQIESMYQRYCIQMKQPLVIILLVITLCICIATMIIHIIEKQVFQGLYPYTPFIVLCVGLVTTTALFPLVIIQRIFYRASLVLGVVIWINILAIITVFFLVNPNRTPEDDLPAVFYLVIILHVMLPIPKNIALILGIISTVLEIILAGIISTKHKENLASQLSCNFVILLCANVIGLYHKYLVDITHRHTFLEARNSIESMVKLEKEKKQQEDLLVSCIPKDLVQAMKDVLNKKMMNKNLKLTPFHDLYVQIHDNVSILYADIVNFTPLAAECTAPELVKMLNELFGRFDQIAEKNKCMRIKILGDCYHCVSGLPTPEKDHAVNCVNMGLKMIEAIRDVREATGVNVDMRIGVHTGTVLCGLLGLKKWQFDVWSDDVTIANQMETAGVPGRVHVSKATLDCLPADKFQVQPGNGAQKSSLLRDLNIETFLIVLPPRKKSGRFHFIGLLTFKDKNMEQSYIHWPDMYFKFGVICAAAIFLCVGIVQLIIMPKSVGLYLSLAMGLLFFTFLSFINFIPVYVEPGNKVLMILYKLSNAMLDRYWLRVAAVSMCVIIITLASTISMCGCTSPKPKYSLLCCLLALTSSSIFLQIGYLCKLCITVMVFILFNLLFQLGDGSILPEAFSYTGLSSTLHLADRVSLFMTVLFITLIVIDKQVEYTNRLDFMWRQQCENEKEEVKLTAELNKMLLQNILPTHVADFYLCSQNKTDLYSESYNFVCVMFASIPNFKDFYQQNSTNRNGLECIRVLNEIIADIDQLLEDPRFRNVEKIKTIGSTYMAATGLQPGKENSQNPEEAEENVVTMTEFAFKMMLVLEEISKNSYNDFKIRVGINHGPVMAGVIGARKPQYDIWGDTVNVSSRMETSGVIEKIQVPEETAKILIKSNFKYEYRGVINVKGKPPMTTYFILPDSDT</sequence>
<feature type="transmembrane region" description="Helical" evidence="20">
    <location>
        <begin position="180"/>
        <end position="201"/>
    </location>
</feature>
<evidence type="ECO:0000256" key="19">
    <source>
        <dbReference type="RuleBase" id="RU000405"/>
    </source>
</evidence>
<name>A0ABD3VDX5_SINWO</name>
<dbReference type="Gene3D" id="3.30.70.1230">
    <property type="entry name" value="Nucleotide cyclase"/>
    <property type="match status" value="2"/>
</dbReference>
<dbReference type="CDD" id="cd07302">
    <property type="entry name" value="CHD"/>
    <property type="match status" value="2"/>
</dbReference>
<feature type="transmembrane region" description="Helical" evidence="20">
    <location>
        <begin position="273"/>
        <end position="289"/>
    </location>
</feature>
<dbReference type="InterPro" id="IPR001054">
    <property type="entry name" value="A/G_cyclase"/>
</dbReference>
<feature type="transmembrane region" description="Helical" evidence="20">
    <location>
        <begin position="702"/>
        <end position="722"/>
    </location>
</feature>
<keyword evidence="23" id="KW-1185">Reference proteome</keyword>
<evidence type="ECO:0000256" key="16">
    <source>
        <dbReference type="PIRNR" id="PIRNR039050"/>
    </source>
</evidence>
<feature type="domain" description="Guanylate cyclase" evidence="21">
    <location>
        <begin position="879"/>
        <end position="1022"/>
    </location>
</feature>
<comment type="cofactor">
    <cofactor evidence="18">
        <name>Mg(2+)</name>
        <dbReference type="ChEBI" id="CHEBI:18420"/>
    </cofactor>
    <cofactor evidence="18">
        <name>Mn(2+)</name>
        <dbReference type="ChEBI" id="CHEBI:29035"/>
    </cofactor>
    <text evidence="18">Binds 2 magnesium ions per subunit. Is also active with manganese (in vitro).</text>
</comment>
<evidence type="ECO:0000256" key="12">
    <source>
        <dbReference type="ARBA" id="ARBA00022998"/>
    </source>
</evidence>
<evidence type="ECO:0000256" key="11">
    <source>
        <dbReference type="ARBA" id="ARBA00022989"/>
    </source>
</evidence>
<dbReference type="FunFam" id="3.30.70.1230:FF:000024">
    <property type="entry name" value="ACXA, isoform A"/>
    <property type="match status" value="1"/>
</dbReference>
<feature type="binding site" evidence="18">
    <location>
        <position position="468"/>
    </location>
    <ligand>
        <name>Mg(2+)</name>
        <dbReference type="ChEBI" id="CHEBI:18420"/>
        <label>2</label>
        <note>catalytic</note>
    </ligand>
</feature>
<dbReference type="InterPro" id="IPR029787">
    <property type="entry name" value="Nucleotide_cyclase"/>
</dbReference>
<dbReference type="InterPro" id="IPR032628">
    <property type="entry name" value="AC_N"/>
</dbReference>
<feature type="binding site" evidence="17">
    <location>
        <begin position="424"/>
        <end position="429"/>
    </location>
    <ligand>
        <name>ATP</name>
        <dbReference type="ChEBI" id="CHEBI:30616"/>
    </ligand>
</feature>
<dbReference type="PROSITE" id="PS00452">
    <property type="entry name" value="GUANYLATE_CYCLASE_1"/>
    <property type="match status" value="1"/>
</dbReference>
<gene>
    <name evidence="22" type="ORF">ACJMK2_009973</name>
</gene>
<dbReference type="Pfam" id="PF16214">
    <property type="entry name" value="AC_N"/>
    <property type="match status" value="1"/>
</dbReference>
<dbReference type="InterPro" id="IPR030672">
    <property type="entry name" value="Adcy"/>
</dbReference>
<comment type="caution">
    <text evidence="22">The sequence shown here is derived from an EMBL/GenBank/DDBJ whole genome shotgun (WGS) entry which is preliminary data.</text>
</comment>
<dbReference type="GO" id="GO:0004016">
    <property type="term" value="F:adenylate cyclase activity"/>
    <property type="evidence" value="ECO:0007669"/>
    <property type="project" value="UniProtKB-EC"/>
</dbReference>
<accession>A0ABD3VDX5</accession>
<evidence type="ECO:0000256" key="7">
    <source>
        <dbReference type="ARBA" id="ARBA00022737"/>
    </source>
</evidence>
<feature type="transmembrane region" description="Helical" evidence="20">
    <location>
        <begin position="656"/>
        <end position="681"/>
    </location>
</feature>
<dbReference type="PROSITE" id="PS50125">
    <property type="entry name" value="GUANYLATE_CYCLASE_2"/>
    <property type="match status" value="2"/>
</dbReference>
<feature type="transmembrane region" description="Helical" evidence="20">
    <location>
        <begin position="627"/>
        <end position="650"/>
    </location>
</feature>
<dbReference type="GO" id="GO:0006171">
    <property type="term" value="P:cAMP biosynthetic process"/>
    <property type="evidence" value="ECO:0007669"/>
    <property type="project" value="UniProtKB-KW"/>
</dbReference>
<feature type="binding site" evidence="17">
    <location>
        <begin position="1009"/>
        <end position="1011"/>
    </location>
    <ligand>
        <name>ATP</name>
        <dbReference type="ChEBI" id="CHEBI:30616"/>
    </ligand>
</feature>
<feature type="binding site" evidence="18">
    <location>
        <position position="424"/>
    </location>
    <ligand>
        <name>Mg(2+)</name>
        <dbReference type="ChEBI" id="CHEBI:18420"/>
        <label>2</label>
        <note>catalytic</note>
    </ligand>
</feature>
<dbReference type="SMART" id="SM00044">
    <property type="entry name" value="CYCc"/>
    <property type="match status" value="2"/>
</dbReference>
<feature type="binding site" evidence="18">
    <location>
        <position position="424"/>
    </location>
    <ligand>
        <name>Mg(2+)</name>
        <dbReference type="ChEBI" id="CHEBI:18420"/>
        <label>1</label>
        <note>catalytic</note>
    </ligand>
</feature>
<keyword evidence="11 20" id="KW-1133">Transmembrane helix</keyword>
<feature type="transmembrane region" description="Helical" evidence="20">
    <location>
        <begin position="795"/>
        <end position="813"/>
    </location>
</feature>
<evidence type="ECO:0000256" key="17">
    <source>
        <dbReference type="PIRSR" id="PIRSR039050-50"/>
    </source>
</evidence>
<keyword evidence="15 16" id="KW-0456">Lyase</keyword>
<evidence type="ECO:0000313" key="23">
    <source>
        <dbReference type="Proteomes" id="UP001634394"/>
    </source>
</evidence>
<feature type="transmembrane region" description="Helical" evidence="20">
    <location>
        <begin position="758"/>
        <end position="775"/>
    </location>
</feature>
<feature type="binding site" evidence="18">
    <location>
        <position position="425"/>
    </location>
    <ligand>
        <name>Mg(2+)</name>
        <dbReference type="ChEBI" id="CHEBI:18420"/>
        <label>2</label>
        <note>catalytic</note>
    </ligand>
</feature>
<comment type="similarity">
    <text evidence="16 19">Belongs to the adenylyl cyclase class-4/guanylyl cyclase family.</text>
</comment>
<reference evidence="22 23" key="1">
    <citation type="submission" date="2024-11" db="EMBL/GenBank/DDBJ databases">
        <title>Chromosome-level genome assembly of the freshwater bivalve Anodonta woodiana.</title>
        <authorList>
            <person name="Chen X."/>
        </authorList>
    </citation>
    <scope>NUCLEOTIDE SEQUENCE [LARGE SCALE GENOMIC DNA]</scope>
    <source>
        <strain evidence="22">MN2024</strain>
        <tissue evidence="22">Gills</tissue>
    </source>
</reference>
<evidence type="ECO:0000256" key="15">
    <source>
        <dbReference type="ARBA" id="ARBA00023239"/>
    </source>
</evidence>
<feature type="domain" description="Guanylate cyclase" evidence="21">
    <location>
        <begin position="419"/>
        <end position="546"/>
    </location>
</feature>
<dbReference type="PANTHER" id="PTHR45627:SF12">
    <property type="entry name" value="ADENYLATE CYCLASE TYPE 2"/>
    <property type="match status" value="1"/>
</dbReference>
<evidence type="ECO:0000256" key="10">
    <source>
        <dbReference type="ARBA" id="ARBA00022842"/>
    </source>
</evidence>
<keyword evidence="12 16" id="KW-0115">cAMP biosynthesis</keyword>
<dbReference type="EC" id="4.6.1.1" evidence="4 16"/>
<feature type="transmembrane region" description="Helical" evidence="20">
    <location>
        <begin position="241"/>
        <end position="261"/>
    </location>
</feature>
<keyword evidence="14" id="KW-0325">Glycoprotein</keyword>
<dbReference type="GO" id="GO:0046872">
    <property type="term" value="F:metal ion binding"/>
    <property type="evidence" value="ECO:0007669"/>
    <property type="project" value="UniProtKB-KW"/>
</dbReference>
<dbReference type="AlphaFoldDB" id="A0ABD3VDX5"/>
<feature type="binding site" evidence="17">
    <location>
        <position position="1056"/>
    </location>
    <ligand>
        <name>ATP</name>
        <dbReference type="ChEBI" id="CHEBI:30616"/>
    </ligand>
</feature>
<evidence type="ECO:0000256" key="8">
    <source>
        <dbReference type="ARBA" id="ARBA00022741"/>
    </source>
</evidence>
<comment type="cofactor">
    <cofactor evidence="2">
        <name>Mn(2+)</name>
        <dbReference type="ChEBI" id="CHEBI:29035"/>
    </cofactor>
</comment>
<dbReference type="PIRSF" id="PIRSF039050">
    <property type="entry name" value="Ade_cyc"/>
    <property type="match status" value="1"/>
</dbReference>
<protein>
    <recommendedName>
        <fullName evidence="4 16">adenylate cyclase</fullName>
        <ecNumber evidence="4 16">4.6.1.1</ecNumber>
    </recommendedName>
</protein>
<evidence type="ECO:0000256" key="3">
    <source>
        <dbReference type="ARBA" id="ARBA00004141"/>
    </source>
</evidence>
<evidence type="ECO:0000313" key="22">
    <source>
        <dbReference type="EMBL" id="KAL3859779.1"/>
    </source>
</evidence>
<evidence type="ECO:0000256" key="20">
    <source>
        <dbReference type="SAM" id="Phobius"/>
    </source>
</evidence>
<feature type="transmembrane region" description="Helical" evidence="20">
    <location>
        <begin position="294"/>
        <end position="314"/>
    </location>
</feature>
<evidence type="ECO:0000256" key="6">
    <source>
        <dbReference type="ARBA" id="ARBA00022723"/>
    </source>
</evidence>
<keyword evidence="6 16" id="KW-0479">Metal-binding</keyword>
<evidence type="ECO:0000256" key="9">
    <source>
        <dbReference type="ARBA" id="ARBA00022840"/>
    </source>
</evidence>
<dbReference type="EMBL" id="JBJQND010000012">
    <property type="protein sequence ID" value="KAL3859779.1"/>
    <property type="molecule type" value="Genomic_DNA"/>
</dbReference>
<keyword evidence="8 16" id="KW-0547">Nucleotide-binding</keyword>
<evidence type="ECO:0000259" key="21">
    <source>
        <dbReference type="PROSITE" id="PS50125"/>
    </source>
</evidence>
<keyword evidence="13 16" id="KW-0472">Membrane</keyword>
<comment type="catalytic activity">
    <reaction evidence="1 16">
        <text>ATP = 3',5'-cyclic AMP + diphosphate</text>
        <dbReference type="Rhea" id="RHEA:15389"/>
        <dbReference type="ChEBI" id="CHEBI:30616"/>
        <dbReference type="ChEBI" id="CHEBI:33019"/>
        <dbReference type="ChEBI" id="CHEBI:58165"/>
        <dbReference type="EC" id="4.6.1.1"/>
    </reaction>
</comment>
<feature type="binding site" evidence="18">
    <location>
        <position position="468"/>
    </location>
    <ligand>
        <name>Mg(2+)</name>
        <dbReference type="ChEBI" id="CHEBI:18420"/>
        <label>1</label>
        <note>catalytic</note>
    </ligand>
</feature>
<dbReference type="PANTHER" id="PTHR45627">
    <property type="entry name" value="ADENYLATE CYCLASE TYPE 1"/>
    <property type="match status" value="1"/>
</dbReference>
<feature type="transmembrane region" description="Helical" evidence="20">
    <location>
        <begin position="213"/>
        <end position="234"/>
    </location>
</feature>
<keyword evidence="5 20" id="KW-0812">Transmembrane</keyword>
<dbReference type="GO" id="GO:0005524">
    <property type="term" value="F:ATP binding"/>
    <property type="evidence" value="ECO:0007669"/>
    <property type="project" value="UniProtKB-UniRule"/>
</dbReference>
<comment type="subcellular location">
    <subcellularLocation>
        <location evidence="3">Membrane</location>
        <topology evidence="3">Multi-pass membrane protein</topology>
    </subcellularLocation>
</comment>
<feature type="transmembrane region" description="Helical" evidence="20">
    <location>
        <begin position="320"/>
        <end position="340"/>
    </location>
</feature>
<evidence type="ECO:0000256" key="14">
    <source>
        <dbReference type="ARBA" id="ARBA00023180"/>
    </source>
</evidence>
<feature type="binding site" evidence="17">
    <location>
        <begin position="466"/>
        <end position="468"/>
    </location>
    <ligand>
        <name>ATP</name>
        <dbReference type="ChEBI" id="CHEBI:30616"/>
    </ligand>
</feature>
<feature type="binding site" evidence="17">
    <location>
        <position position="512"/>
    </location>
    <ligand>
        <name>ATP</name>
        <dbReference type="ChEBI" id="CHEBI:30616"/>
    </ligand>
</feature>
<keyword evidence="10 16" id="KW-0460">Magnesium</keyword>
<evidence type="ECO:0000256" key="18">
    <source>
        <dbReference type="PIRSR" id="PIRSR039050-51"/>
    </source>
</evidence>
<keyword evidence="18" id="KW-0464">Manganese</keyword>
<dbReference type="Proteomes" id="UP001634394">
    <property type="component" value="Unassembled WGS sequence"/>
</dbReference>
<dbReference type="SUPFAM" id="SSF55073">
    <property type="entry name" value="Nucleotide cyclase"/>
    <property type="match status" value="2"/>
</dbReference>
<keyword evidence="7" id="KW-0677">Repeat</keyword>
<proteinExistence type="inferred from homology"/>
<organism evidence="22 23">
    <name type="scientific">Sinanodonta woodiana</name>
    <name type="common">Chinese pond mussel</name>
    <name type="synonym">Anodonta woodiana</name>
    <dbReference type="NCBI Taxonomy" id="1069815"/>
    <lineage>
        <taxon>Eukaryota</taxon>
        <taxon>Metazoa</taxon>
        <taxon>Spiralia</taxon>
        <taxon>Lophotrochozoa</taxon>
        <taxon>Mollusca</taxon>
        <taxon>Bivalvia</taxon>
        <taxon>Autobranchia</taxon>
        <taxon>Heteroconchia</taxon>
        <taxon>Palaeoheterodonta</taxon>
        <taxon>Unionida</taxon>
        <taxon>Unionoidea</taxon>
        <taxon>Unionidae</taxon>
        <taxon>Unioninae</taxon>
        <taxon>Sinanodonta</taxon>
    </lineage>
</organism>
<keyword evidence="9 16" id="KW-0067">ATP-binding</keyword>
<evidence type="ECO:0000256" key="2">
    <source>
        <dbReference type="ARBA" id="ARBA00001936"/>
    </source>
</evidence>